<dbReference type="WBParaSite" id="maker-PairedContig_360-snap-gene-0.12-mRNA-1">
    <property type="protein sequence ID" value="maker-PairedContig_360-snap-gene-0.12-mRNA-1"/>
    <property type="gene ID" value="maker-PairedContig_360-snap-gene-0.12"/>
</dbReference>
<protein>
    <submittedName>
        <fullName evidence="1">Uncharacterized protein</fullName>
    </submittedName>
</protein>
<organism evidence="1">
    <name type="scientific">Wuchereria bancrofti</name>
    <dbReference type="NCBI Taxonomy" id="6293"/>
    <lineage>
        <taxon>Eukaryota</taxon>
        <taxon>Metazoa</taxon>
        <taxon>Ecdysozoa</taxon>
        <taxon>Nematoda</taxon>
        <taxon>Chromadorea</taxon>
        <taxon>Rhabditida</taxon>
        <taxon>Spirurina</taxon>
        <taxon>Spiruromorpha</taxon>
        <taxon>Filarioidea</taxon>
        <taxon>Onchocercidae</taxon>
        <taxon>Wuchereria</taxon>
    </lineage>
</organism>
<reference evidence="1" key="1">
    <citation type="submission" date="2016-11" db="UniProtKB">
        <authorList>
            <consortium name="WormBaseParasite"/>
        </authorList>
    </citation>
    <scope>IDENTIFICATION</scope>
    <source>
        <strain evidence="1">pt0022</strain>
    </source>
</reference>
<sequence>MLFWCDVIYDKHVDGFWPTLRALCREACTPIIICEDISLVRKQLGFEVQVLIFPLIRPEELCAALGISVPIPVLLWLNSTTVIYGHVSISFSFTLGKIAM</sequence>
<evidence type="ECO:0000313" key="1">
    <source>
        <dbReference type="WBParaSite" id="maker-PairedContig_360-snap-gene-0.12-mRNA-1"/>
    </source>
</evidence>
<name>A0A1I8EPW0_WUCBA</name>
<dbReference type="STRING" id="6293.A0A1I8EPW0"/>
<proteinExistence type="predicted"/>
<accession>A0A1I8EPW0</accession>
<dbReference type="AlphaFoldDB" id="A0A1I8EPW0"/>